<feature type="transmembrane region" description="Helical" evidence="7">
    <location>
        <begin position="137"/>
        <end position="155"/>
    </location>
</feature>
<reference evidence="8 9" key="1">
    <citation type="submission" date="2020-08" db="EMBL/GenBank/DDBJ databases">
        <title>Genomic Encyclopedia of Type Strains, Phase IV (KMG-IV): sequencing the most valuable type-strain genomes for metagenomic binning, comparative biology and taxonomic classification.</title>
        <authorList>
            <person name="Goeker M."/>
        </authorList>
    </citation>
    <scope>NUCLEOTIDE SEQUENCE [LARGE SCALE GENOMIC DNA]</scope>
    <source>
        <strain evidence="8 9">DSM 26287</strain>
    </source>
</reference>
<dbReference type="RefSeq" id="WP_343043947.1">
    <property type="nucleotide sequence ID" value="NZ_AP027362.1"/>
</dbReference>
<evidence type="ECO:0000256" key="2">
    <source>
        <dbReference type="ARBA" id="ARBA00010199"/>
    </source>
</evidence>
<feature type="transmembrane region" description="Helical" evidence="7">
    <location>
        <begin position="279"/>
        <end position="305"/>
    </location>
</feature>
<dbReference type="GO" id="GO:0015297">
    <property type="term" value="F:antiporter activity"/>
    <property type="evidence" value="ECO:0007669"/>
    <property type="project" value="InterPro"/>
</dbReference>
<feature type="transmembrane region" description="Helical" evidence="7">
    <location>
        <begin position="89"/>
        <end position="117"/>
    </location>
</feature>
<gene>
    <name evidence="8" type="ORF">HNQ55_001339</name>
</gene>
<organism evidence="8 9">
    <name type="scientific">Thalassotalea piscium</name>
    <dbReference type="NCBI Taxonomy" id="1230533"/>
    <lineage>
        <taxon>Bacteria</taxon>
        <taxon>Pseudomonadati</taxon>
        <taxon>Pseudomonadota</taxon>
        <taxon>Gammaproteobacteria</taxon>
        <taxon>Alteromonadales</taxon>
        <taxon>Colwelliaceae</taxon>
        <taxon>Thalassotalea</taxon>
    </lineage>
</organism>
<keyword evidence="3" id="KW-0813">Transport</keyword>
<dbReference type="GO" id="GO:0005886">
    <property type="term" value="C:plasma membrane"/>
    <property type="evidence" value="ECO:0007669"/>
    <property type="project" value="TreeGrafter"/>
</dbReference>
<feature type="transmembrane region" description="Helical" evidence="7">
    <location>
        <begin position="394"/>
        <end position="412"/>
    </location>
</feature>
<evidence type="ECO:0000256" key="4">
    <source>
        <dbReference type="ARBA" id="ARBA00022692"/>
    </source>
</evidence>
<dbReference type="InterPro" id="IPR050222">
    <property type="entry name" value="MATE_MdtK"/>
</dbReference>
<keyword evidence="5 7" id="KW-1133">Transmembrane helix</keyword>
<dbReference type="EMBL" id="JACHHU010000008">
    <property type="protein sequence ID" value="MBB6542839.1"/>
    <property type="molecule type" value="Genomic_DNA"/>
</dbReference>
<dbReference type="Proteomes" id="UP000537141">
    <property type="component" value="Unassembled WGS sequence"/>
</dbReference>
<dbReference type="Pfam" id="PF01554">
    <property type="entry name" value="MatE"/>
    <property type="match status" value="2"/>
</dbReference>
<name>A0A7X0NG84_9GAMM</name>
<evidence type="ECO:0000256" key="5">
    <source>
        <dbReference type="ARBA" id="ARBA00022989"/>
    </source>
</evidence>
<dbReference type="NCBIfam" id="TIGR00797">
    <property type="entry name" value="matE"/>
    <property type="match status" value="1"/>
</dbReference>
<feature type="transmembrane region" description="Helical" evidence="7">
    <location>
        <begin position="162"/>
        <end position="184"/>
    </location>
</feature>
<feature type="transmembrane region" description="Helical" evidence="7">
    <location>
        <begin position="190"/>
        <end position="212"/>
    </location>
</feature>
<protein>
    <submittedName>
        <fullName evidence="8">MATE family multidrug resistance protein</fullName>
    </submittedName>
</protein>
<comment type="subcellular location">
    <subcellularLocation>
        <location evidence="1">Membrane</location>
        <topology evidence="1">Multi-pass membrane protein</topology>
    </subcellularLocation>
</comment>
<dbReference type="InterPro" id="IPR044644">
    <property type="entry name" value="DinF-like"/>
</dbReference>
<keyword evidence="6 7" id="KW-0472">Membrane</keyword>
<accession>A0A7X0NG84</accession>
<feature type="transmembrane region" description="Helical" evidence="7">
    <location>
        <begin position="360"/>
        <end position="382"/>
    </location>
</feature>
<dbReference type="PANTHER" id="PTHR43298:SF2">
    <property type="entry name" value="FMN_FAD EXPORTER YEEO-RELATED"/>
    <property type="match status" value="1"/>
</dbReference>
<feature type="transmembrane region" description="Helical" evidence="7">
    <location>
        <begin position="44"/>
        <end position="68"/>
    </location>
</feature>
<keyword evidence="9" id="KW-1185">Reference proteome</keyword>
<dbReference type="AlphaFoldDB" id="A0A7X0NG84"/>
<comment type="similarity">
    <text evidence="2">Belongs to the multi antimicrobial extrusion (MATE) (TC 2.A.66.1) family.</text>
</comment>
<evidence type="ECO:0000313" key="8">
    <source>
        <dbReference type="EMBL" id="MBB6542839.1"/>
    </source>
</evidence>
<feature type="transmembrane region" description="Helical" evidence="7">
    <location>
        <begin position="317"/>
        <end position="340"/>
    </location>
</feature>
<dbReference type="InterPro" id="IPR002528">
    <property type="entry name" value="MATE_fam"/>
</dbReference>
<feature type="transmembrane region" description="Helical" evidence="7">
    <location>
        <begin position="418"/>
        <end position="437"/>
    </location>
</feature>
<evidence type="ECO:0000313" key="9">
    <source>
        <dbReference type="Proteomes" id="UP000537141"/>
    </source>
</evidence>
<sequence length="449" mass="49808">MKNFLNLPHKKLFALALPMILSNITVPLLGLVDTAVIGHLDHAYFLGGSTVGAMVITFIVWLSGFLRMSTTGLAARAYGQNSAKEGQLVLLRGVAVAFLIGVVLIVCQSPYISAALYFAGGSEEVQFYAREYSEIRIYGLPAAIANLVILGWLLGNHRAKAVMWLLIITNLTNLGLDLLFVWGFEWQVKGVALATLIAEYFGLAIGFAIIFFKGIKTRLKHEKWRVVSWVEVLNRQALTGYFKLNRDIMIRTLALQSCFMFITFQGARLGDNVVAANAILMNFLLLISFGLDGIANAAEVIVGNASGANQQQKLKKAVAVSTFWTLIFAIGYSIVFFAYGHDLISIISSVDSVVELASNYLIWIVALPLVACWSYLLDGIYIGLMRAKAMRNSMLISAFFGFYPAWFLLQSYGNHGLWAAFFIFIVIRSVTLGWHFYNFNKQSYQNASF</sequence>
<dbReference type="CDD" id="cd13136">
    <property type="entry name" value="MATE_DinF_like"/>
    <property type="match status" value="1"/>
</dbReference>
<proteinExistence type="inferred from homology"/>
<evidence type="ECO:0000256" key="1">
    <source>
        <dbReference type="ARBA" id="ARBA00004141"/>
    </source>
</evidence>
<feature type="transmembrane region" description="Helical" evidence="7">
    <location>
        <begin position="12"/>
        <end position="32"/>
    </location>
</feature>
<feature type="transmembrane region" description="Helical" evidence="7">
    <location>
        <begin position="248"/>
        <end position="267"/>
    </location>
</feature>
<keyword evidence="4 7" id="KW-0812">Transmembrane</keyword>
<evidence type="ECO:0000256" key="7">
    <source>
        <dbReference type="SAM" id="Phobius"/>
    </source>
</evidence>
<evidence type="ECO:0000256" key="6">
    <source>
        <dbReference type="ARBA" id="ARBA00023136"/>
    </source>
</evidence>
<dbReference type="GO" id="GO:0042910">
    <property type="term" value="F:xenobiotic transmembrane transporter activity"/>
    <property type="evidence" value="ECO:0007669"/>
    <property type="project" value="InterPro"/>
</dbReference>
<comment type="caution">
    <text evidence="8">The sequence shown here is derived from an EMBL/GenBank/DDBJ whole genome shotgun (WGS) entry which is preliminary data.</text>
</comment>
<evidence type="ECO:0000256" key="3">
    <source>
        <dbReference type="ARBA" id="ARBA00022448"/>
    </source>
</evidence>
<dbReference type="PANTHER" id="PTHR43298">
    <property type="entry name" value="MULTIDRUG RESISTANCE PROTEIN NORM-RELATED"/>
    <property type="match status" value="1"/>
</dbReference>